<keyword evidence="1" id="KW-1133">Transmembrane helix</keyword>
<sequence>MGTEDNTQLECDQLKEFIAIAEARLKEINDARESMVRTIAISGGWVMAILSLISGRVIAAPEIIQKNVTNFTIFTASSGCLLMSIVMIYFVHQGLKIPSSPKWMGQKKIFEEALSLLKQNPVLTEIERLKKRQEIYELVIANDTELLEELREFYRKLIMSFFMVMPIVYFSIVIGSIVFPYIHHP</sequence>
<feature type="transmembrane region" description="Helical" evidence="1">
    <location>
        <begin position="157"/>
        <end position="182"/>
    </location>
</feature>
<evidence type="ECO:0000313" key="2">
    <source>
        <dbReference type="EMBL" id="OUI96321.1"/>
    </source>
</evidence>
<accession>A0A252AY31</accession>
<evidence type="ECO:0000256" key="1">
    <source>
        <dbReference type="SAM" id="Phobius"/>
    </source>
</evidence>
<name>A0A252AY31_9PROT</name>
<evidence type="ECO:0000313" key="3">
    <source>
        <dbReference type="Proteomes" id="UP000194641"/>
    </source>
</evidence>
<feature type="transmembrane region" description="Helical" evidence="1">
    <location>
        <begin position="71"/>
        <end position="91"/>
    </location>
</feature>
<organism evidence="2 3">
    <name type="scientific">Acetobacter indonesiensis</name>
    <dbReference type="NCBI Taxonomy" id="104101"/>
    <lineage>
        <taxon>Bacteria</taxon>
        <taxon>Pseudomonadati</taxon>
        <taxon>Pseudomonadota</taxon>
        <taxon>Alphaproteobacteria</taxon>
        <taxon>Acetobacterales</taxon>
        <taxon>Acetobacteraceae</taxon>
        <taxon>Acetobacter</taxon>
    </lineage>
</organism>
<gene>
    <name evidence="2" type="ORF">HK17_11905</name>
</gene>
<dbReference type="EMBL" id="JOPA01000004">
    <property type="protein sequence ID" value="OUI96321.1"/>
    <property type="molecule type" value="Genomic_DNA"/>
</dbReference>
<keyword evidence="1" id="KW-0812">Transmembrane</keyword>
<proteinExistence type="predicted"/>
<protein>
    <submittedName>
        <fullName evidence="2">Uncharacterized protein</fullName>
    </submittedName>
</protein>
<comment type="caution">
    <text evidence="2">The sequence shown here is derived from an EMBL/GenBank/DDBJ whole genome shotgun (WGS) entry which is preliminary data.</text>
</comment>
<keyword evidence="1" id="KW-0472">Membrane</keyword>
<dbReference type="Proteomes" id="UP000194641">
    <property type="component" value="Unassembled WGS sequence"/>
</dbReference>
<dbReference type="AlphaFoldDB" id="A0A252AY31"/>
<feature type="transmembrane region" description="Helical" evidence="1">
    <location>
        <begin position="39"/>
        <end position="59"/>
    </location>
</feature>
<dbReference type="RefSeq" id="WP_086658691.1">
    <property type="nucleotide sequence ID" value="NZ_JBJJWX010000001.1"/>
</dbReference>
<reference evidence="3" key="1">
    <citation type="submission" date="2014-06" db="EMBL/GenBank/DDBJ databases">
        <authorList>
            <person name="Winans N.J."/>
            <person name="Newell P.D."/>
            <person name="Douglas A.E."/>
        </authorList>
    </citation>
    <scope>NUCLEOTIDE SEQUENCE [LARGE SCALE GENOMIC DNA]</scope>
</reference>